<evidence type="ECO:0000256" key="6">
    <source>
        <dbReference type="ARBA" id="ARBA00023237"/>
    </source>
</evidence>
<evidence type="ECO:0000256" key="4">
    <source>
        <dbReference type="ARBA" id="ARBA00022692"/>
    </source>
</evidence>
<keyword evidence="5" id="KW-0472">Membrane</keyword>
<dbReference type="InterPro" id="IPR039426">
    <property type="entry name" value="TonB-dep_rcpt-like"/>
</dbReference>
<evidence type="ECO:0000256" key="7">
    <source>
        <dbReference type="SAM" id="SignalP"/>
    </source>
</evidence>
<keyword evidence="7" id="KW-0732">Signal</keyword>
<keyword evidence="4" id="KW-0812">Transmembrane</keyword>
<proteinExistence type="predicted"/>
<evidence type="ECO:0000256" key="5">
    <source>
        <dbReference type="ARBA" id="ARBA00023136"/>
    </source>
</evidence>
<evidence type="ECO:0000256" key="2">
    <source>
        <dbReference type="ARBA" id="ARBA00022448"/>
    </source>
</evidence>
<keyword evidence="9" id="KW-1185">Reference proteome</keyword>
<accession>A0ABU9HV59</accession>
<dbReference type="Proteomes" id="UP001464555">
    <property type="component" value="Unassembled WGS sequence"/>
</dbReference>
<feature type="signal peptide" evidence="7">
    <location>
        <begin position="1"/>
        <end position="18"/>
    </location>
</feature>
<dbReference type="EMBL" id="JBBYHR010000003">
    <property type="protein sequence ID" value="MEL1243822.1"/>
    <property type="molecule type" value="Genomic_DNA"/>
</dbReference>
<evidence type="ECO:0000256" key="3">
    <source>
        <dbReference type="ARBA" id="ARBA00022452"/>
    </source>
</evidence>
<comment type="subcellular location">
    <subcellularLocation>
        <location evidence="1">Cell outer membrane</location>
        <topology evidence="1">Multi-pass membrane protein</topology>
    </subcellularLocation>
</comment>
<dbReference type="RefSeq" id="WP_341696140.1">
    <property type="nucleotide sequence ID" value="NZ_JBBYHR010000003.1"/>
</dbReference>
<protein>
    <submittedName>
        <fullName evidence="8">TonB-dependent receptor</fullName>
    </submittedName>
</protein>
<keyword evidence="2" id="KW-0813">Transport</keyword>
<evidence type="ECO:0000313" key="9">
    <source>
        <dbReference type="Proteomes" id="UP001464555"/>
    </source>
</evidence>
<dbReference type="SUPFAM" id="SSF56935">
    <property type="entry name" value="Porins"/>
    <property type="match status" value="1"/>
</dbReference>
<evidence type="ECO:0000256" key="1">
    <source>
        <dbReference type="ARBA" id="ARBA00004571"/>
    </source>
</evidence>
<organism evidence="8 9">
    <name type="scientific">Flavobacterium arundinis</name>
    <dbReference type="NCBI Taxonomy" id="3139143"/>
    <lineage>
        <taxon>Bacteria</taxon>
        <taxon>Pseudomonadati</taxon>
        <taxon>Bacteroidota</taxon>
        <taxon>Flavobacteriia</taxon>
        <taxon>Flavobacteriales</taxon>
        <taxon>Flavobacteriaceae</taxon>
        <taxon>Flavobacterium</taxon>
    </lineage>
</organism>
<keyword evidence="8" id="KW-0675">Receptor</keyword>
<sequence>MKKLIFHLAILCITFSYAQEKDSIQVLEEVIVIGRKKDLNLKQAKPLTTIDDYLQQSGNITMIKRGGYAWEPVLNSMATERTLVTIEGMHIFGACTDKMDPVTSYVEVSNLSEATITSGQHGSGYGATIGGSVDLKRNRNYFTNPGWKTMLNTGYESVNNQKIAGAAISYAESSFYADTDIIYRDAGNYKAGNNNQVLFSQFRKLNLSGTAGFRLGINKILEASAIYDKANDVGYPALPMDVSLAEALITSAKLEVKPVNSALKTWETKLYYNSVTHIMDDTKRPFVPMHMDMPGETQTYGGYSALMGSFGKHSFKVNYNSYYNRSYAEMTMYPSNPDENSMFMLTWPDVRTFFNGLYLEDNYEFNCHSFLKLTASAGLHSNTVQSQSGLESMQIFYRDAEKTKSRLLKSIAISYTHKKDVEITVGAGYGERAPSVSEGYGFYLFNSFDNYDYVGNPGLSNEKSLEGNVAVAYRKEKGTMKLSASYFHIKDYIIGKPDTALLPMTLGADGIKIYTALPYASIFNTALDTEYKISEHFNWQTQLAYSLGRDNNNHNLPFISPFRYTTSIAYRHKSFSSELVLYGNAQQSNYAAEYGEDGTASFAIVNYNAGYLFYAGKYKIQARTGLENIFDAYYSTFGDWNNIPRPGRNFFINVIFYN</sequence>
<dbReference type="PANTHER" id="PTHR30069:SF49">
    <property type="entry name" value="OUTER MEMBRANE PROTEIN C"/>
    <property type="match status" value="1"/>
</dbReference>
<feature type="chain" id="PRO_5045334239" evidence="7">
    <location>
        <begin position="19"/>
        <end position="658"/>
    </location>
</feature>
<evidence type="ECO:0000313" key="8">
    <source>
        <dbReference type="EMBL" id="MEL1243822.1"/>
    </source>
</evidence>
<gene>
    <name evidence="8" type="ORF">AAEO56_06070</name>
</gene>
<comment type="caution">
    <text evidence="8">The sequence shown here is derived from an EMBL/GenBank/DDBJ whole genome shotgun (WGS) entry which is preliminary data.</text>
</comment>
<name>A0ABU9HV59_9FLAO</name>
<reference evidence="8 9" key="1">
    <citation type="submission" date="2024-04" db="EMBL/GenBank/DDBJ databases">
        <title>Flavobacterium sp. DGU11 16S ribosomal RNA gene Genome sequencing and assembly.</title>
        <authorList>
            <person name="Park S."/>
        </authorList>
    </citation>
    <scope>NUCLEOTIDE SEQUENCE [LARGE SCALE GENOMIC DNA]</scope>
    <source>
        <strain evidence="8 9">DGU11</strain>
    </source>
</reference>
<dbReference type="Gene3D" id="2.40.170.20">
    <property type="entry name" value="TonB-dependent receptor, beta-barrel domain"/>
    <property type="match status" value="1"/>
</dbReference>
<dbReference type="PANTHER" id="PTHR30069">
    <property type="entry name" value="TONB-DEPENDENT OUTER MEMBRANE RECEPTOR"/>
    <property type="match status" value="1"/>
</dbReference>
<keyword evidence="6" id="KW-0998">Cell outer membrane</keyword>
<keyword evidence="3" id="KW-1134">Transmembrane beta strand</keyword>
<dbReference type="InterPro" id="IPR036942">
    <property type="entry name" value="Beta-barrel_TonB_sf"/>
</dbReference>